<dbReference type="PANTHER" id="PTHR37953:SF1">
    <property type="entry name" value="UPF0127 PROTEIN MJ1496"/>
    <property type="match status" value="1"/>
</dbReference>
<gene>
    <name evidence="1" type="ORF">SPACI_002280</name>
</gene>
<proteinExistence type="predicted"/>
<accession>A0ABZ3IWT7</accession>
<protein>
    <recommendedName>
        <fullName evidence="3">ACR</fullName>
    </recommendedName>
</protein>
<dbReference type="RefSeq" id="WP_093796165.1">
    <property type="nucleotide sequence ID" value="NZ_CP155571.1"/>
</dbReference>
<evidence type="ECO:0000313" key="1">
    <source>
        <dbReference type="EMBL" id="XFO70240.1"/>
    </source>
</evidence>
<sequence length="112" mass="11966">MRIVNVTRQQVLGDCVKVADSFLARLVGLLATSSLPTGAGLLIKPCNSVHTLGMRYPIDVIFVNEAHRVLKIVAGLKSGRMSAQPGARYVIELPAGTIALTDTQPGDQLELQ</sequence>
<keyword evidence="2" id="KW-1185">Reference proteome</keyword>
<dbReference type="Pfam" id="PF02643">
    <property type="entry name" value="DUF192"/>
    <property type="match status" value="1"/>
</dbReference>
<reference evidence="1" key="1">
    <citation type="submission" date="2024-05" db="EMBL/GenBank/DDBJ databases">
        <title>Isolation and characterization of Sporomusa carbonis sp. nov., a carboxydotrophic hydrogenogen in the genus of Sporomusa isolated from a charcoal burning pile.</title>
        <authorList>
            <person name="Boeer T."/>
            <person name="Rosenbaum F."/>
            <person name="Eysell L."/>
            <person name="Mueller V."/>
            <person name="Daniel R."/>
            <person name="Poehlein A."/>
        </authorList>
    </citation>
    <scope>NUCLEOTIDE SEQUENCE [LARGE SCALE GENOMIC DNA]</scope>
    <source>
        <strain evidence="1">DSM 3132</strain>
    </source>
</reference>
<dbReference type="PANTHER" id="PTHR37953">
    <property type="entry name" value="UPF0127 PROTEIN MJ1496"/>
    <property type="match status" value="1"/>
</dbReference>
<dbReference type="Proteomes" id="UP000216052">
    <property type="component" value="Chromosome"/>
</dbReference>
<dbReference type="EMBL" id="CP155571">
    <property type="protein sequence ID" value="XFO70240.1"/>
    <property type="molecule type" value="Genomic_DNA"/>
</dbReference>
<name>A0ABZ3IWT7_SPOA4</name>
<dbReference type="InterPro" id="IPR038695">
    <property type="entry name" value="Saro_0823-like_sf"/>
</dbReference>
<organism evidence="1 2">
    <name type="scientific">Sporomusa acidovorans (strain ATCC 49682 / DSM 3132 / Mol)</name>
    <dbReference type="NCBI Taxonomy" id="1123286"/>
    <lineage>
        <taxon>Bacteria</taxon>
        <taxon>Bacillati</taxon>
        <taxon>Bacillota</taxon>
        <taxon>Negativicutes</taxon>
        <taxon>Selenomonadales</taxon>
        <taxon>Sporomusaceae</taxon>
        <taxon>Sporomusa</taxon>
    </lineage>
</organism>
<evidence type="ECO:0000313" key="2">
    <source>
        <dbReference type="Proteomes" id="UP000216052"/>
    </source>
</evidence>
<evidence type="ECO:0008006" key="3">
    <source>
        <dbReference type="Google" id="ProtNLM"/>
    </source>
</evidence>
<dbReference type="Gene3D" id="2.60.120.1140">
    <property type="entry name" value="Protein of unknown function DUF192"/>
    <property type="match status" value="1"/>
</dbReference>
<dbReference type="InterPro" id="IPR003795">
    <property type="entry name" value="DUF192"/>
</dbReference>